<evidence type="ECO:0000313" key="2">
    <source>
        <dbReference type="Proteomes" id="UP001295684"/>
    </source>
</evidence>
<accession>A0AAD1XJB9</accession>
<gene>
    <name evidence="1" type="ORF">ECRASSUSDP1_LOCUS15145</name>
</gene>
<evidence type="ECO:0000313" key="1">
    <source>
        <dbReference type="EMBL" id="CAI2373796.1"/>
    </source>
</evidence>
<protein>
    <submittedName>
        <fullName evidence="1">Uncharacterized protein</fullName>
    </submittedName>
</protein>
<reference evidence="1" key="1">
    <citation type="submission" date="2023-07" db="EMBL/GenBank/DDBJ databases">
        <authorList>
            <consortium name="AG Swart"/>
            <person name="Singh M."/>
            <person name="Singh A."/>
            <person name="Seah K."/>
            <person name="Emmerich C."/>
        </authorList>
    </citation>
    <scope>NUCLEOTIDE SEQUENCE</scope>
    <source>
        <strain evidence="1">DP1</strain>
    </source>
</reference>
<sequence length="271" mass="31129">MSTSNSHNNYLKILQKAQKRSRKNTLSFDGTSKIKKKGANILARSVNISQMPYQNVQGCHDGKEIKECQIKFPKISLATNHTNASKQESQNNGRKICINAKQSFMSKLNRATIKIKKGLMKQRFYKGIPNNSSKLWKPNKSQSRYAEDESCFNLLPSSMAKKSYLRNDAIPHKEQVYILLSSVIKNNCIDKFREKLGLGTTPYGKLISSEKEQKNPPKKSGSRIKLCKRNEFSDSILNSKKCLKAYKISRKKQRYSISDFRRSEDYDGWKI</sequence>
<dbReference type="Proteomes" id="UP001295684">
    <property type="component" value="Unassembled WGS sequence"/>
</dbReference>
<keyword evidence="2" id="KW-1185">Reference proteome</keyword>
<organism evidence="1 2">
    <name type="scientific">Euplotes crassus</name>
    <dbReference type="NCBI Taxonomy" id="5936"/>
    <lineage>
        <taxon>Eukaryota</taxon>
        <taxon>Sar</taxon>
        <taxon>Alveolata</taxon>
        <taxon>Ciliophora</taxon>
        <taxon>Intramacronucleata</taxon>
        <taxon>Spirotrichea</taxon>
        <taxon>Hypotrichia</taxon>
        <taxon>Euplotida</taxon>
        <taxon>Euplotidae</taxon>
        <taxon>Moneuplotes</taxon>
    </lineage>
</organism>
<dbReference type="AlphaFoldDB" id="A0AAD1XJB9"/>
<name>A0AAD1XJB9_EUPCR</name>
<dbReference type="EMBL" id="CAMPGE010015159">
    <property type="protein sequence ID" value="CAI2373796.1"/>
    <property type="molecule type" value="Genomic_DNA"/>
</dbReference>
<proteinExistence type="predicted"/>
<comment type="caution">
    <text evidence="1">The sequence shown here is derived from an EMBL/GenBank/DDBJ whole genome shotgun (WGS) entry which is preliminary data.</text>
</comment>